<dbReference type="VEuPathDB" id="FungiDB:HMPREF1541_05036"/>
<evidence type="ECO:0000313" key="9">
    <source>
        <dbReference type="Proteomes" id="UP000030752"/>
    </source>
</evidence>
<dbReference type="AlphaFoldDB" id="W2RW59"/>
<dbReference type="PANTHER" id="PTHR47540:SF4">
    <property type="entry name" value="TRANSCRIPTION FACTOR RGLT"/>
    <property type="match status" value="1"/>
</dbReference>
<dbReference type="GeneID" id="19972375"/>
<dbReference type="RefSeq" id="XP_008717599.1">
    <property type="nucleotide sequence ID" value="XM_008719377.1"/>
</dbReference>
<feature type="region of interest" description="Disordered" evidence="6">
    <location>
        <begin position="497"/>
        <end position="523"/>
    </location>
</feature>
<feature type="domain" description="Xylanolytic transcriptional activator regulatory" evidence="7">
    <location>
        <begin position="76"/>
        <end position="259"/>
    </location>
</feature>
<name>W2RW59_CYPE1</name>
<organism evidence="8 9">
    <name type="scientific">Cyphellophora europaea (strain CBS 101466)</name>
    <name type="common">Phialophora europaea</name>
    <dbReference type="NCBI Taxonomy" id="1220924"/>
    <lineage>
        <taxon>Eukaryota</taxon>
        <taxon>Fungi</taxon>
        <taxon>Dikarya</taxon>
        <taxon>Ascomycota</taxon>
        <taxon>Pezizomycotina</taxon>
        <taxon>Eurotiomycetes</taxon>
        <taxon>Chaetothyriomycetidae</taxon>
        <taxon>Chaetothyriales</taxon>
        <taxon>Cyphellophoraceae</taxon>
        <taxon>Cyphellophora</taxon>
    </lineage>
</organism>
<protein>
    <recommendedName>
        <fullName evidence="7">Xylanolytic transcriptional activator regulatory domain-containing protein</fullName>
    </recommendedName>
</protein>
<sequence length="563" mass="63401">MSEVSFILRTLELFDLGAYSPQQSLGPVTEVFNLPLPPDTMVRQPSIIRVDRQSTSALPEKATTLRVVGSVFARDHPFLDFLHPQHFRDMVEIIYEERGTRDEAYVRFLPLLHHVLALGYLFCRKEHETRGCSQAIDTAMKHFAHSQQLLNVIRCDDLLSMQTLLCGAVFLMSTSRIATGHALIGLAASSAMRLGLPCEANNTAPMLQDERQMRDLVFASLLRMDMYTSLILDLPRFIQDDLVDLSLNSLYARLSEEEKIEFRTEASIKHLELLRLTCNARRAVYVNPMTGERIETIDLNQLSSVEGELHRWTEEVSVLFSRVPKSVDLAMQKHFLETASNFSQLILYRPFLHYLRHMADNKAPIPRSQSRHALACVKLASNTILRTQLVLGTDTPVPLSWDTIYTLFLAVMCLVFLISAHNGTSLPSEAWKRASIGIGILYANACVDNGASMCLRVLRTVVQQLNHTVDFDFEEIEQRTRKVCAGERTADMLRKVATERPPPGPAKVSKPFSTSTSTSTGRFADADGMLAHAEDLPLGFGFTEVLNMDSEEDEHTTYTSDHR</sequence>
<reference evidence="8 9" key="1">
    <citation type="submission" date="2013-03" db="EMBL/GenBank/DDBJ databases">
        <title>The Genome Sequence of Phialophora europaea CBS 101466.</title>
        <authorList>
            <consortium name="The Broad Institute Genomics Platform"/>
            <person name="Cuomo C."/>
            <person name="de Hoog S."/>
            <person name="Gorbushina A."/>
            <person name="Walker B."/>
            <person name="Young S.K."/>
            <person name="Zeng Q."/>
            <person name="Gargeya S."/>
            <person name="Fitzgerald M."/>
            <person name="Haas B."/>
            <person name="Abouelleil A."/>
            <person name="Allen A.W."/>
            <person name="Alvarado L."/>
            <person name="Arachchi H.M."/>
            <person name="Berlin A.M."/>
            <person name="Chapman S.B."/>
            <person name="Gainer-Dewar J."/>
            <person name="Goldberg J."/>
            <person name="Griggs A."/>
            <person name="Gujja S."/>
            <person name="Hansen M."/>
            <person name="Howarth C."/>
            <person name="Imamovic A."/>
            <person name="Ireland A."/>
            <person name="Larimer J."/>
            <person name="McCowan C."/>
            <person name="Murphy C."/>
            <person name="Pearson M."/>
            <person name="Poon T.W."/>
            <person name="Priest M."/>
            <person name="Roberts A."/>
            <person name="Saif S."/>
            <person name="Shea T."/>
            <person name="Sisk P."/>
            <person name="Sykes S."/>
            <person name="Wortman J."/>
            <person name="Nusbaum C."/>
            <person name="Birren B."/>
        </authorList>
    </citation>
    <scope>NUCLEOTIDE SEQUENCE [LARGE SCALE GENOMIC DNA]</scope>
    <source>
        <strain evidence="8 9">CBS 101466</strain>
    </source>
</reference>
<dbReference type="Pfam" id="PF04082">
    <property type="entry name" value="Fungal_trans"/>
    <property type="match status" value="1"/>
</dbReference>
<dbReference type="Proteomes" id="UP000030752">
    <property type="component" value="Unassembled WGS sequence"/>
</dbReference>
<evidence type="ECO:0000256" key="6">
    <source>
        <dbReference type="SAM" id="MobiDB-lite"/>
    </source>
</evidence>
<dbReference type="eggNOG" id="ENOG502QSY2">
    <property type="taxonomic scope" value="Eukaryota"/>
</dbReference>
<dbReference type="GO" id="GO:0045944">
    <property type="term" value="P:positive regulation of transcription by RNA polymerase II"/>
    <property type="evidence" value="ECO:0007669"/>
    <property type="project" value="TreeGrafter"/>
</dbReference>
<dbReference type="GO" id="GO:0043565">
    <property type="term" value="F:sequence-specific DNA binding"/>
    <property type="evidence" value="ECO:0007669"/>
    <property type="project" value="TreeGrafter"/>
</dbReference>
<keyword evidence="3" id="KW-0238">DNA-binding</keyword>
<keyword evidence="2" id="KW-0805">Transcription regulation</keyword>
<keyword evidence="9" id="KW-1185">Reference proteome</keyword>
<dbReference type="InterPro" id="IPR007219">
    <property type="entry name" value="XnlR_reg_dom"/>
</dbReference>
<dbReference type="GO" id="GO:0005634">
    <property type="term" value="C:nucleus"/>
    <property type="evidence" value="ECO:0007669"/>
    <property type="project" value="UniProtKB-SubCell"/>
</dbReference>
<evidence type="ECO:0000256" key="3">
    <source>
        <dbReference type="ARBA" id="ARBA00023125"/>
    </source>
</evidence>
<dbReference type="EMBL" id="KB822720">
    <property type="protein sequence ID" value="ETN40756.1"/>
    <property type="molecule type" value="Genomic_DNA"/>
</dbReference>
<accession>W2RW59</accession>
<evidence type="ECO:0000256" key="2">
    <source>
        <dbReference type="ARBA" id="ARBA00023015"/>
    </source>
</evidence>
<dbReference type="InParanoid" id="W2RW59"/>
<dbReference type="OrthoDB" id="422427at2759"/>
<comment type="subcellular location">
    <subcellularLocation>
        <location evidence="1">Nucleus</location>
    </subcellularLocation>
</comment>
<keyword evidence="5" id="KW-0539">Nucleus</keyword>
<evidence type="ECO:0000256" key="1">
    <source>
        <dbReference type="ARBA" id="ARBA00004123"/>
    </source>
</evidence>
<dbReference type="GO" id="GO:0006351">
    <property type="term" value="P:DNA-templated transcription"/>
    <property type="evidence" value="ECO:0007669"/>
    <property type="project" value="InterPro"/>
</dbReference>
<dbReference type="HOGENOM" id="CLU_010084_2_0_1"/>
<evidence type="ECO:0000259" key="7">
    <source>
        <dbReference type="Pfam" id="PF04082"/>
    </source>
</evidence>
<evidence type="ECO:0000313" key="8">
    <source>
        <dbReference type="EMBL" id="ETN40756.1"/>
    </source>
</evidence>
<proteinExistence type="predicted"/>
<evidence type="ECO:0000256" key="4">
    <source>
        <dbReference type="ARBA" id="ARBA00023163"/>
    </source>
</evidence>
<keyword evidence="4" id="KW-0804">Transcription</keyword>
<dbReference type="CDD" id="cd12148">
    <property type="entry name" value="fungal_TF_MHR"/>
    <property type="match status" value="1"/>
</dbReference>
<gene>
    <name evidence="8" type="ORF">HMPREF1541_05036</name>
</gene>
<dbReference type="GO" id="GO:0008270">
    <property type="term" value="F:zinc ion binding"/>
    <property type="evidence" value="ECO:0007669"/>
    <property type="project" value="InterPro"/>
</dbReference>
<dbReference type="InterPro" id="IPR051711">
    <property type="entry name" value="Stress_Response_Reg"/>
</dbReference>
<evidence type="ECO:0000256" key="5">
    <source>
        <dbReference type="ARBA" id="ARBA00023242"/>
    </source>
</evidence>
<dbReference type="PANTHER" id="PTHR47540">
    <property type="entry name" value="THIAMINE REPRESSIBLE GENES REGULATORY PROTEIN THI5"/>
    <property type="match status" value="1"/>
</dbReference>